<dbReference type="PROSITE" id="PS00134">
    <property type="entry name" value="TRYPSIN_HIS"/>
    <property type="match status" value="1"/>
</dbReference>
<feature type="domain" description="Peptidase S1" evidence="13">
    <location>
        <begin position="300"/>
        <end position="562"/>
    </location>
</feature>
<evidence type="ECO:0000256" key="5">
    <source>
        <dbReference type="ARBA" id="ARBA00022801"/>
    </source>
</evidence>
<evidence type="ECO:0000256" key="7">
    <source>
        <dbReference type="ARBA" id="ARBA00023145"/>
    </source>
</evidence>
<dbReference type="STRING" id="158441.A0A226E6C2"/>
<dbReference type="InterPro" id="IPR035914">
    <property type="entry name" value="Sperma_CUB_dom_sf"/>
</dbReference>
<dbReference type="InterPro" id="IPR018114">
    <property type="entry name" value="TRYPSIN_HIS"/>
</dbReference>
<dbReference type="Gene3D" id="2.60.120.290">
    <property type="entry name" value="Spermadhesin, CUB domain"/>
    <property type="match status" value="1"/>
</dbReference>
<evidence type="ECO:0000256" key="9">
    <source>
        <dbReference type="PROSITE-ProRule" id="PRU00059"/>
    </source>
</evidence>
<dbReference type="AlphaFoldDB" id="A0A226E6C2"/>
<dbReference type="OrthoDB" id="5565075at2759"/>
<dbReference type="FunFam" id="2.40.10.10:FF:000146">
    <property type="entry name" value="Serine protease 53"/>
    <property type="match status" value="1"/>
</dbReference>
<evidence type="ECO:0000256" key="2">
    <source>
        <dbReference type="ARBA" id="ARBA00022525"/>
    </source>
</evidence>
<organism evidence="14 15">
    <name type="scientific">Folsomia candida</name>
    <name type="common">Springtail</name>
    <dbReference type="NCBI Taxonomy" id="158441"/>
    <lineage>
        <taxon>Eukaryota</taxon>
        <taxon>Metazoa</taxon>
        <taxon>Ecdysozoa</taxon>
        <taxon>Arthropoda</taxon>
        <taxon>Hexapoda</taxon>
        <taxon>Collembola</taxon>
        <taxon>Entomobryomorpha</taxon>
        <taxon>Isotomoidea</taxon>
        <taxon>Isotomidae</taxon>
        <taxon>Proisotominae</taxon>
        <taxon>Folsomia</taxon>
    </lineage>
</organism>
<dbReference type="OMA" id="KSTHRCG"/>
<dbReference type="PROSITE" id="PS50240">
    <property type="entry name" value="TRYPSIN_DOM"/>
    <property type="match status" value="1"/>
</dbReference>
<dbReference type="PROSITE" id="PS00135">
    <property type="entry name" value="TRYPSIN_SER"/>
    <property type="match status" value="1"/>
</dbReference>
<evidence type="ECO:0000259" key="13">
    <source>
        <dbReference type="PROSITE" id="PS50240"/>
    </source>
</evidence>
<keyword evidence="3 10" id="KW-0645">Protease</keyword>
<dbReference type="PANTHER" id="PTHR24252:SF7">
    <property type="entry name" value="HYALIN"/>
    <property type="match status" value="1"/>
</dbReference>
<dbReference type="InterPro" id="IPR009003">
    <property type="entry name" value="Peptidase_S1_PA"/>
</dbReference>
<keyword evidence="2" id="KW-0964">Secreted</keyword>
<dbReference type="PANTHER" id="PTHR24252">
    <property type="entry name" value="ACROSIN-RELATED"/>
    <property type="match status" value="1"/>
</dbReference>
<dbReference type="InterPro" id="IPR033116">
    <property type="entry name" value="TRYPSIN_SER"/>
</dbReference>
<protein>
    <submittedName>
        <fullName evidence="14">Ovochymase-2</fullName>
    </submittedName>
</protein>
<keyword evidence="15" id="KW-1185">Reference proteome</keyword>
<name>A0A226E6C2_FOLCA</name>
<dbReference type="InterPro" id="IPR043504">
    <property type="entry name" value="Peptidase_S1_PA_chymotrypsin"/>
</dbReference>
<reference evidence="14 15" key="1">
    <citation type="submission" date="2015-12" db="EMBL/GenBank/DDBJ databases">
        <title>The genome of Folsomia candida.</title>
        <authorList>
            <person name="Faddeeva A."/>
            <person name="Derks M.F."/>
            <person name="Anvar Y."/>
            <person name="Smit S."/>
            <person name="Van Straalen N."/>
            <person name="Roelofs D."/>
        </authorList>
    </citation>
    <scope>NUCLEOTIDE SEQUENCE [LARGE SCALE GENOMIC DNA]</scope>
    <source>
        <strain evidence="14 15">VU population</strain>
        <tissue evidence="14">Whole body</tissue>
    </source>
</reference>
<dbReference type="Pfam" id="PF00089">
    <property type="entry name" value="Trypsin"/>
    <property type="match status" value="1"/>
</dbReference>
<feature type="domain" description="CUB" evidence="12">
    <location>
        <begin position="123"/>
        <end position="202"/>
    </location>
</feature>
<dbReference type="GO" id="GO:0005576">
    <property type="term" value="C:extracellular region"/>
    <property type="evidence" value="ECO:0007669"/>
    <property type="project" value="UniProtKB-SubCell"/>
</dbReference>
<feature type="compositionally biased region" description="Basic and acidic residues" evidence="11">
    <location>
        <begin position="280"/>
        <end position="290"/>
    </location>
</feature>
<evidence type="ECO:0000256" key="8">
    <source>
        <dbReference type="ARBA" id="ARBA00023157"/>
    </source>
</evidence>
<comment type="subcellular location">
    <subcellularLocation>
        <location evidence="1">Secreted</location>
    </subcellularLocation>
</comment>
<comment type="caution">
    <text evidence="14">The sequence shown here is derived from an EMBL/GenBank/DDBJ whole genome shotgun (WGS) entry which is preliminary data.</text>
</comment>
<keyword evidence="6 10" id="KW-0720">Serine protease</keyword>
<proteinExistence type="predicted"/>
<evidence type="ECO:0000256" key="1">
    <source>
        <dbReference type="ARBA" id="ARBA00004613"/>
    </source>
</evidence>
<evidence type="ECO:0000256" key="10">
    <source>
        <dbReference type="RuleBase" id="RU363034"/>
    </source>
</evidence>
<evidence type="ECO:0000259" key="12">
    <source>
        <dbReference type="PROSITE" id="PS01180"/>
    </source>
</evidence>
<gene>
    <name evidence="14" type="ORF">Fcan01_12481</name>
</gene>
<keyword evidence="5 10" id="KW-0378">Hydrolase</keyword>
<evidence type="ECO:0000256" key="6">
    <source>
        <dbReference type="ARBA" id="ARBA00022825"/>
    </source>
</evidence>
<keyword evidence="7" id="KW-0865">Zymogen</keyword>
<dbReference type="Proteomes" id="UP000198287">
    <property type="component" value="Unassembled WGS sequence"/>
</dbReference>
<dbReference type="SMART" id="SM00020">
    <property type="entry name" value="Tryp_SPc"/>
    <property type="match status" value="1"/>
</dbReference>
<accession>A0A226E6C2</accession>
<feature type="compositionally biased region" description="Acidic residues" evidence="11">
    <location>
        <begin position="263"/>
        <end position="279"/>
    </location>
</feature>
<evidence type="ECO:0000256" key="3">
    <source>
        <dbReference type="ARBA" id="ARBA00022670"/>
    </source>
</evidence>
<keyword evidence="8" id="KW-1015">Disulfide bond</keyword>
<dbReference type="Gene3D" id="2.40.10.10">
    <property type="entry name" value="Trypsin-like serine proteases"/>
    <property type="match status" value="1"/>
</dbReference>
<dbReference type="SUPFAM" id="SSF50494">
    <property type="entry name" value="Trypsin-like serine proteases"/>
    <property type="match status" value="1"/>
</dbReference>
<dbReference type="PROSITE" id="PS01180">
    <property type="entry name" value="CUB"/>
    <property type="match status" value="1"/>
</dbReference>
<dbReference type="GO" id="GO:0006508">
    <property type="term" value="P:proteolysis"/>
    <property type="evidence" value="ECO:0007669"/>
    <property type="project" value="UniProtKB-KW"/>
</dbReference>
<comment type="caution">
    <text evidence="9">Lacks conserved residue(s) required for the propagation of feature annotation.</text>
</comment>
<dbReference type="InterPro" id="IPR001314">
    <property type="entry name" value="Peptidase_S1A"/>
</dbReference>
<dbReference type="InterPro" id="IPR000859">
    <property type="entry name" value="CUB_dom"/>
</dbReference>
<evidence type="ECO:0000256" key="11">
    <source>
        <dbReference type="SAM" id="MobiDB-lite"/>
    </source>
</evidence>
<dbReference type="EMBL" id="LNIX01000006">
    <property type="protein sequence ID" value="OXA52441.1"/>
    <property type="molecule type" value="Genomic_DNA"/>
</dbReference>
<evidence type="ECO:0000313" key="15">
    <source>
        <dbReference type="Proteomes" id="UP000198287"/>
    </source>
</evidence>
<sequence>MTNRLQYLYLSVVIFTNVVQFSICETRVQVNSRIPEDLFLQPLASRANSPNNGRGSRPSSSSTLLEPIIIHHTKGGKDKVDDDSSNELCQGACISSKLCEHHGGQLKGSCAKGTTCCQFERTCGEISREKVSFFQSPNYPVLINDSLDCTYQVYPDEDTCALRVEFLSFKIHRAVHYSKTEKCISDALFLLNTDQGANEPLCDMENHTAIIYVKKDAIKPTKFILISQSAEVKWNLKITQINCKKISGWQNEPKCGRQLMYDSESENDNGNNVDDDTDDSVSKEFSNESRRESLQLQPLIVNGKDAEKREFPWQISLQLKGKSTHRCGGSILNNRFIVTAAHCVMRNAFEFRNKMKVVVGDYMLNATGEVEHQEFEIESIIGHFHYKPHHSHVNDIAILKVAGTINYSSNIQPVCLPPANYSTDGKLGWVSGWGRLNGSDPKATASTLQKLQVSIIDDEKCRALVQQEVQKILKRNVTVTEMEIMATLGRSKTQLCAQPKLNSAVCFGDSGGPLVVQMEEDGRYMQVGVVSYGLGKCVTERNPPAAYTRITEFLDFIAIATADT</sequence>
<keyword evidence="4" id="KW-0732">Signal</keyword>
<evidence type="ECO:0000256" key="4">
    <source>
        <dbReference type="ARBA" id="ARBA00022729"/>
    </source>
</evidence>
<dbReference type="SUPFAM" id="SSF49854">
    <property type="entry name" value="Spermadhesin, CUB domain"/>
    <property type="match status" value="1"/>
</dbReference>
<dbReference type="GO" id="GO:0004252">
    <property type="term" value="F:serine-type endopeptidase activity"/>
    <property type="evidence" value="ECO:0007669"/>
    <property type="project" value="InterPro"/>
</dbReference>
<dbReference type="InterPro" id="IPR001254">
    <property type="entry name" value="Trypsin_dom"/>
</dbReference>
<dbReference type="CDD" id="cd00190">
    <property type="entry name" value="Tryp_SPc"/>
    <property type="match status" value="1"/>
</dbReference>
<feature type="region of interest" description="Disordered" evidence="11">
    <location>
        <begin position="261"/>
        <end position="290"/>
    </location>
</feature>
<evidence type="ECO:0000313" key="14">
    <source>
        <dbReference type="EMBL" id="OXA52441.1"/>
    </source>
</evidence>
<dbReference type="PRINTS" id="PR00722">
    <property type="entry name" value="CHYMOTRYPSIN"/>
</dbReference>